<dbReference type="PRINTS" id="PR01001">
    <property type="entry name" value="FADG3PDH"/>
</dbReference>
<comment type="catalytic activity">
    <reaction evidence="6">
        <text>a quinone + sn-glycerol 3-phosphate = dihydroxyacetone phosphate + a quinol</text>
        <dbReference type="Rhea" id="RHEA:18977"/>
        <dbReference type="ChEBI" id="CHEBI:24646"/>
        <dbReference type="ChEBI" id="CHEBI:57597"/>
        <dbReference type="ChEBI" id="CHEBI:57642"/>
        <dbReference type="ChEBI" id="CHEBI:132124"/>
        <dbReference type="EC" id="1.1.5.3"/>
    </reaction>
</comment>
<comment type="cofactor">
    <cofactor evidence="1 6">
        <name>FAD</name>
        <dbReference type="ChEBI" id="CHEBI:57692"/>
    </cofactor>
</comment>
<dbReference type="InterPro" id="IPR038299">
    <property type="entry name" value="DAO_C_sf"/>
</dbReference>
<feature type="domain" description="Alpha-glycerophosphate oxidase C-terminal" evidence="8">
    <location>
        <begin position="409"/>
        <end position="533"/>
    </location>
</feature>
<evidence type="ECO:0000256" key="2">
    <source>
        <dbReference type="ARBA" id="ARBA00007330"/>
    </source>
</evidence>
<organism evidence="9 10">
    <name type="scientific">Ammonicoccus fulvus</name>
    <dbReference type="NCBI Taxonomy" id="3138240"/>
    <lineage>
        <taxon>Bacteria</taxon>
        <taxon>Bacillati</taxon>
        <taxon>Actinomycetota</taxon>
        <taxon>Actinomycetes</taxon>
        <taxon>Propionibacteriales</taxon>
        <taxon>Propionibacteriaceae</taxon>
        <taxon>Ammonicoccus</taxon>
    </lineage>
</organism>
<evidence type="ECO:0000259" key="7">
    <source>
        <dbReference type="Pfam" id="PF01266"/>
    </source>
</evidence>
<dbReference type="Pfam" id="PF01266">
    <property type="entry name" value="DAO"/>
    <property type="match status" value="1"/>
</dbReference>
<comment type="similarity">
    <text evidence="2 6">Belongs to the FAD-dependent glycerol-3-phosphate dehydrogenase family.</text>
</comment>
<evidence type="ECO:0000313" key="10">
    <source>
        <dbReference type="Proteomes" id="UP001442841"/>
    </source>
</evidence>
<dbReference type="RefSeq" id="WP_425308012.1">
    <property type="nucleotide sequence ID" value="NZ_CP154795.1"/>
</dbReference>
<keyword evidence="5 6" id="KW-0560">Oxidoreductase</keyword>
<evidence type="ECO:0000259" key="8">
    <source>
        <dbReference type="Pfam" id="PF16901"/>
    </source>
</evidence>
<dbReference type="Gene3D" id="1.10.8.870">
    <property type="entry name" value="Alpha-glycerophosphate oxidase, cap domain"/>
    <property type="match status" value="1"/>
</dbReference>
<keyword evidence="3 6" id="KW-0285">Flavoprotein</keyword>
<protein>
    <recommendedName>
        <fullName evidence="6">Glycerol-3-phosphate dehydrogenase</fullName>
        <ecNumber evidence="6">1.1.5.3</ecNumber>
    </recommendedName>
</protein>
<evidence type="ECO:0000256" key="6">
    <source>
        <dbReference type="RuleBase" id="RU361217"/>
    </source>
</evidence>
<dbReference type="Pfam" id="PF16901">
    <property type="entry name" value="DAO_C"/>
    <property type="match status" value="1"/>
</dbReference>
<dbReference type="SUPFAM" id="SSF51905">
    <property type="entry name" value="FAD/NAD(P)-binding domain"/>
    <property type="match status" value="1"/>
</dbReference>
<evidence type="ECO:0000313" key="9">
    <source>
        <dbReference type="EMBL" id="XAN06584.1"/>
    </source>
</evidence>
<dbReference type="GO" id="GO:0016491">
    <property type="term" value="F:oxidoreductase activity"/>
    <property type="evidence" value="ECO:0007669"/>
    <property type="project" value="UniProtKB-KW"/>
</dbReference>
<accession>A0ABZ3FKM1</accession>
<dbReference type="InterPro" id="IPR031656">
    <property type="entry name" value="DAO_C"/>
</dbReference>
<dbReference type="PANTHER" id="PTHR11985:SF31">
    <property type="entry name" value="GLYCEROL-3-PHOSPHATE DEHYDROGENASE 2"/>
    <property type="match status" value="1"/>
</dbReference>
<dbReference type="PROSITE" id="PS00977">
    <property type="entry name" value="FAD_G3PDH_1"/>
    <property type="match status" value="1"/>
</dbReference>
<dbReference type="InterPro" id="IPR000447">
    <property type="entry name" value="G3P_DH_FAD-dep"/>
</dbReference>
<dbReference type="PANTHER" id="PTHR11985">
    <property type="entry name" value="GLYCEROL-3-PHOSPHATE DEHYDROGENASE"/>
    <property type="match status" value="1"/>
</dbReference>
<dbReference type="InterPro" id="IPR006076">
    <property type="entry name" value="FAD-dep_OxRdtase"/>
</dbReference>
<dbReference type="Gene3D" id="3.50.50.60">
    <property type="entry name" value="FAD/NAD(P)-binding domain"/>
    <property type="match status" value="1"/>
</dbReference>
<dbReference type="Gene3D" id="3.30.9.10">
    <property type="entry name" value="D-Amino Acid Oxidase, subunit A, domain 2"/>
    <property type="match status" value="1"/>
</dbReference>
<dbReference type="PROSITE" id="PS00978">
    <property type="entry name" value="FAD_G3PDH_2"/>
    <property type="match status" value="1"/>
</dbReference>
<keyword evidence="4" id="KW-0274">FAD</keyword>
<evidence type="ECO:0000256" key="4">
    <source>
        <dbReference type="ARBA" id="ARBA00022827"/>
    </source>
</evidence>
<dbReference type="EC" id="1.1.5.3" evidence="6"/>
<dbReference type="InterPro" id="IPR036188">
    <property type="entry name" value="FAD/NAD-bd_sf"/>
</dbReference>
<evidence type="ECO:0000256" key="1">
    <source>
        <dbReference type="ARBA" id="ARBA00001974"/>
    </source>
</evidence>
<name>A0ABZ3FKM1_9ACTN</name>
<feature type="domain" description="FAD dependent oxidoreductase" evidence="7">
    <location>
        <begin position="25"/>
        <end position="383"/>
    </location>
</feature>
<keyword evidence="10" id="KW-1185">Reference proteome</keyword>
<gene>
    <name evidence="9" type="ORF">AADG42_04425</name>
</gene>
<evidence type="ECO:0000256" key="5">
    <source>
        <dbReference type="ARBA" id="ARBA00023002"/>
    </source>
</evidence>
<dbReference type="Proteomes" id="UP001442841">
    <property type="component" value="Chromosome"/>
</dbReference>
<reference evidence="9 10" key="1">
    <citation type="submission" date="2024-04" db="EMBL/GenBank/DDBJ databases">
        <title>Isolation of an actinomycete strain from pig manure.</title>
        <authorList>
            <person name="Gong T."/>
            <person name="Yu Z."/>
            <person name="An M."/>
            <person name="Wei C."/>
            <person name="Yang W."/>
            <person name="Liu L."/>
        </authorList>
    </citation>
    <scope>NUCLEOTIDE SEQUENCE [LARGE SCALE GENOMIC DNA]</scope>
    <source>
        <strain evidence="9 10">ZF39</strain>
    </source>
</reference>
<dbReference type="EMBL" id="CP154795">
    <property type="protein sequence ID" value="XAN06584.1"/>
    <property type="molecule type" value="Genomic_DNA"/>
</dbReference>
<proteinExistence type="inferred from homology"/>
<evidence type="ECO:0000256" key="3">
    <source>
        <dbReference type="ARBA" id="ARBA00022630"/>
    </source>
</evidence>
<sequence length="582" mass="62599">MTPTALNGRTRANALAAMTDSEGLDVLVIGGGVTGAGIALDATTRGLRTGIVEMQDWAAGTSSRSSRLIHGGLRYLYNLDFALVAEALAERGLLLEKLAPHLVQPQPFLWPLKTPVVERGYSAVGVGLYDTLAHVGAGGGAGVPAQKHYSRKRSLEIFPDLRPDALVGSIRFYDARVDDARLVLGLIRTASGFGAYAASRTQVVGLVRDGSRVVGAEVADLETGQHSIIKASRIISATGVWTEDTERLADIGDDRGLRVMASKGIHLVVDRDRIKGETGLFLRTEKSVLFIIPWQRYWVIGTTDTVWEPDRLHPVATAADIDYVLEHANSVLSSNLTREDVVSTWAGLRPLLQPAASTSSTKVSREHTVSEVSPGLIVIAGGKLTTYRAMAEDAVDFALGSVTAKQIPSVTADTPIVGGSALAAARADLARRAETMDWDDARVEHLIGRYGSTVAELFELIADRPEWGLPLKAAPAYLRAEVAYAVLAEGAFHLEDILLHRLRLSVETRDHGVDALAEISAIVAPLLGWDDEQIAREEQNWRDRVAAMEAAAREGDDESATKARLAVEDLVPLVDLAGQTRD</sequence>